<sequence length="1593" mass="173614">MDALSDDASDAVSTGRAASPEATGGVGTSYEHACIAAYLAALLTRSHAPGCPGIVTSVAVQQKALGRPLDDVVLEWEDDAGRCGTLDLQLKRSLAISKGEDTDFAQIVAEAWTTMKLPDFVDGRDLAGGLSEILAAANHYACQKLSDQARLEADPAAFTAAVADQMGLAERKAHETVKVILTRELGSAPTAEDMHFFWRNFVLGRLEATSDRGADRLRAIDQLRQVAPSDGANPTQIFAILEALAKQLNVRAVRLDSVQTVSLLRDRFGTRLAALPDQAVEALQAGRRGAEPELAAFRERDQAQLIDPVFGTRDAAKADAPERIVQLTEVEAELRAARSVILVGEPGAGKTSALQQIAVMLLVQPDIVPIVRSLPYLALRGDSIVSQLCGKGSFAALSEGGFATLANAAQLILLLDGWNELNPEQRQWAWAELDALRRDYPSMPLVIATRTGTAAPFSPAATLEVLPFDRDRQLDVAARLVGPAGHDLIGRARSVPTLRPLLRTPLFLAAILRQGASGTLPTDRETVIARLVAEAGGTPARREQLRVALDGQHRIFLQAIAEELMNAGTTFCPEETLLPTIAAVASNLRAQQFLTQPASPQTVLDLLVSHHLLVGIGAPGERTIGLQHQLIQEWFASFRVARMIESQQEGLINESLSKVINAPFWAVAVLFAVERVARSKAAAVPLRALILTTLGIEPFLAADMFRLSRECVGRSLDEAIIAFAERWKGEDSSRAIPFMLATGLGQFGATLWAALEKSGELAFDLHRTGRSFPISALESQWALRFPALKDQTRRVLLIDLVEQGDNASLALALRAAATDPSANVVAGVIDYLDFRDERTRLEGLLESLPDKMWVELARGREPECLTSAHRERWQSYRRDRFDHAEGFEWTHLALEFDCAPPTQIVNVALDLKTDNHWASHQLEEKLFARFPALFQSILLARLLNGDPLPYPVDAYLDGVEPAEQAQLLVIAKSKDENYYRRQIAAQLLGRDCVASLIDHMMGCAGDRGALRRPDTQEVRDVLRSVRLDLLITDVLSRPAQSAAQAAILASMLADWRGRDEERAFAIPIAHKDVLIERAQDWVALLLGSGDQLPRWDLAELARLIGRIGSEALLLPLMSLWDRDRTRQTAERAEYAVNPHGTRASEAFMGYDNQYRGAMLGIGGDAVIDAMTTRIDDPTFEHDAAIVLGQLLEIDPAPRGPMGPKLDDLGTRRARLIERRASPPHPIAAKIIDRIEALVAEGTADAITRAFQLAGPVTLMNYGDRGPALVALIEAGKDNGLLRDFCKAFSERGEALPAHIVRHGIAAAAVALAAMKWVHDNDYWRIEDWFRLIAFSDDVRAVLPVFDELPVEMRRQYRLRNLVFAIGHSISPTAVGALIELIQRSPELIRDGWPEAMTRIGSAEAANALFDAVIGAPEDPKTWRDSFALRTALATALARSTEARTRAISLLGNIEHPGKRAAIADAIAQTMDEGEAMVLLSYAAAPSGDVIARVLVDRLEHAAVSRLAVEGITDAFELEGAPLPKFRQAAFHQLLANPEAAHIRSCLQAVDHLRDRYGKPMTEPNHPDIDCASAWPTAAQPAWLALGHQPGKVA</sequence>
<evidence type="ECO:0000259" key="2">
    <source>
        <dbReference type="Pfam" id="PF22726"/>
    </source>
</evidence>
<evidence type="ECO:0000256" key="1">
    <source>
        <dbReference type="SAM" id="MobiDB-lite"/>
    </source>
</evidence>
<evidence type="ECO:0000313" key="4">
    <source>
        <dbReference type="Proteomes" id="UP000286100"/>
    </source>
</evidence>
<feature type="region of interest" description="Disordered" evidence="1">
    <location>
        <begin position="1"/>
        <end position="26"/>
    </location>
</feature>
<keyword evidence="4" id="KW-1185">Reference proteome</keyword>
<proteinExistence type="predicted"/>
<name>A0A418WKS1_9SPHN</name>
<dbReference type="OrthoDB" id="5379188at2"/>
<dbReference type="InterPro" id="IPR027417">
    <property type="entry name" value="P-loop_NTPase"/>
</dbReference>
<dbReference type="InterPro" id="IPR054732">
    <property type="entry name" value="NCAB2"/>
</dbReference>
<protein>
    <recommendedName>
        <fullName evidence="2">NACHT C-terminal Alpha/Beta 2 domain-containing protein</fullName>
    </recommendedName>
</protein>
<gene>
    <name evidence="3" type="ORF">D3876_10550</name>
</gene>
<evidence type="ECO:0000313" key="3">
    <source>
        <dbReference type="EMBL" id="RJF90647.1"/>
    </source>
</evidence>
<dbReference type="RefSeq" id="WP_119762010.1">
    <property type="nucleotide sequence ID" value="NZ_QYUM01000003.1"/>
</dbReference>
<dbReference type="Gene3D" id="3.40.50.300">
    <property type="entry name" value="P-loop containing nucleotide triphosphate hydrolases"/>
    <property type="match status" value="1"/>
</dbReference>
<organism evidence="3 4">
    <name type="scientific">Sphingomonas cavernae</name>
    <dbReference type="NCBI Taxonomy" id="2320861"/>
    <lineage>
        <taxon>Bacteria</taxon>
        <taxon>Pseudomonadati</taxon>
        <taxon>Pseudomonadota</taxon>
        <taxon>Alphaproteobacteria</taxon>
        <taxon>Sphingomonadales</taxon>
        <taxon>Sphingomonadaceae</taxon>
        <taxon>Sphingomonas</taxon>
    </lineage>
</organism>
<comment type="caution">
    <text evidence="3">The sequence shown here is derived from an EMBL/GenBank/DDBJ whole genome shotgun (WGS) entry which is preliminary data.</text>
</comment>
<dbReference type="EMBL" id="QYUM01000003">
    <property type="protein sequence ID" value="RJF90647.1"/>
    <property type="molecule type" value="Genomic_DNA"/>
</dbReference>
<feature type="domain" description="NACHT C-terminal Alpha/Beta 2" evidence="2">
    <location>
        <begin position="1498"/>
        <end position="1575"/>
    </location>
</feature>
<dbReference type="SUPFAM" id="SSF52540">
    <property type="entry name" value="P-loop containing nucleoside triphosphate hydrolases"/>
    <property type="match status" value="1"/>
</dbReference>
<accession>A0A418WKS1</accession>
<dbReference type="Proteomes" id="UP000286100">
    <property type="component" value="Unassembled WGS sequence"/>
</dbReference>
<dbReference type="Pfam" id="PF22726">
    <property type="entry name" value="NCAB2"/>
    <property type="match status" value="1"/>
</dbReference>
<reference evidence="3 4" key="1">
    <citation type="submission" date="2018-09" db="EMBL/GenBank/DDBJ databases">
        <authorList>
            <person name="Zhu H."/>
        </authorList>
    </citation>
    <scope>NUCLEOTIDE SEQUENCE [LARGE SCALE GENOMIC DNA]</scope>
    <source>
        <strain evidence="3 4">K2R01-6</strain>
    </source>
</reference>